<keyword evidence="1" id="KW-0472">Membrane</keyword>
<keyword evidence="1" id="KW-0812">Transmembrane</keyword>
<feature type="transmembrane region" description="Helical" evidence="1">
    <location>
        <begin position="58"/>
        <end position="79"/>
    </location>
</feature>
<evidence type="ECO:0000256" key="1">
    <source>
        <dbReference type="SAM" id="Phobius"/>
    </source>
</evidence>
<sequence>MWRKLFWKALWNGIVTVPLLLWFSPETSVTGALVASLALTVVSYIVGDQMILRSTNNVIATVCDALLAFFFVWVTAYYAKWTLSFTELCVIGIGAGVVEYFYHRYLASERAAH</sequence>
<feature type="transmembrane region" description="Helical" evidence="1">
    <location>
        <begin position="85"/>
        <end position="102"/>
    </location>
</feature>
<keyword evidence="3" id="KW-1185">Reference proteome</keyword>
<dbReference type="Proteomes" id="UP000031967">
    <property type="component" value="Unassembled WGS sequence"/>
</dbReference>
<feature type="transmembrane region" description="Helical" evidence="1">
    <location>
        <begin position="5"/>
        <end position="23"/>
    </location>
</feature>
<evidence type="ECO:0008006" key="4">
    <source>
        <dbReference type="Google" id="ProtNLM"/>
    </source>
</evidence>
<dbReference type="RefSeq" id="WP_041047275.1">
    <property type="nucleotide sequence ID" value="NZ_JXAK01000012.1"/>
</dbReference>
<proteinExistence type="predicted"/>
<evidence type="ECO:0000313" key="2">
    <source>
        <dbReference type="EMBL" id="KIL41184.1"/>
    </source>
</evidence>
<dbReference type="InterPro" id="IPR019649">
    <property type="entry name" value="DUF2512"/>
</dbReference>
<keyword evidence="1" id="KW-1133">Transmembrane helix</keyword>
<gene>
    <name evidence="2" type="ORF">SD70_09180</name>
</gene>
<evidence type="ECO:0000313" key="3">
    <source>
        <dbReference type="Proteomes" id="UP000031967"/>
    </source>
</evidence>
<dbReference type="Pfam" id="PF10710">
    <property type="entry name" value="DUF2512"/>
    <property type="match status" value="1"/>
</dbReference>
<organism evidence="2 3">
    <name type="scientific">Gordoniibacillus kamchatkensis</name>
    <dbReference type="NCBI Taxonomy" id="1590651"/>
    <lineage>
        <taxon>Bacteria</taxon>
        <taxon>Bacillati</taxon>
        <taxon>Bacillota</taxon>
        <taxon>Bacilli</taxon>
        <taxon>Bacillales</taxon>
        <taxon>Paenibacillaceae</taxon>
        <taxon>Gordoniibacillus</taxon>
    </lineage>
</organism>
<protein>
    <recommendedName>
        <fullName evidence="4">DUF2512 family protein</fullName>
    </recommendedName>
</protein>
<reference evidence="2 3" key="1">
    <citation type="submission" date="2014-12" db="EMBL/GenBank/DDBJ databases">
        <title>Draft genome sequence of Paenibacillus kamchatkensis strain B-2647.</title>
        <authorList>
            <person name="Karlyshev A.V."/>
            <person name="Kudryashova E.B."/>
        </authorList>
    </citation>
    <scope>NUCLEOTIDE SEQUENCE [LARGE SCALE GENOMIC DNA]</scope>
    <source>
        <strain evidence="2 3">VKM B-2647</strain>
    </source>
</reference>
<dbReference type="EMBL" id="JXAK01000012">
    <property type="protein sequence ID" value="KIL41184.1"/>
    <property type="molecule type" value="Genomic_DNA"/>
</dbReference>
<name>A0ABR5AJJ2_9BACL</name>
<feature type="transmembrane region" description="Helical" evidence="1">
    <location>
        <begin position="29"/>
        <end position="46"/>
    </location>
</feature>
<accession>A0ABR5AJJ2</accession>
<comment type="caution">
    <text evidence="2">The sequence shown here is derived from an EMBL/GenBank/DDBJ whole genome shotgun (WGS) entry which is preliminary data.</text>
</comment>